<dbReference type="Pfam" id="PF00339">
    <property type="entry name" value="Arrestin_N"/>
    <property type="match status" value="1"/>
</dbReference>
<dbReference type="GO" id="GO:0030674">
    <property type="term" value="F:protein-macromolecule adaptor activity"/>
    <property type="evidence" value="ECO:0007669"/>
    <property type="project" value="TreeGrafter"/>
</dbReference>
<dbReference type="InterPro" id="IPR014756">
    <property type="entry name" value="Ig_E-set"/>
</dbReference>
<dbReference type="GO" id="GO:0031625">
    <property type="term" value="F:ubiquitin protein ligase binding"/>
    <property type="evidence" value="ECO:0007669"/>
    <property type="project" value="TreeGrafter"/>
</dbReference>
<feature type="region of interest" description="Disordered" evidence="3">
    <location>
        <begin position="436"/>
        <end position="470"/>
    </location>
</feature>
<keyword evidence="6" id="KW-1185">Reference proteome</keyword>
<protein>
    <recommendedName>
        <fullName evidence="2">pH-response regulator protein palF/RIM8</fullName>
    </recommendedName>
</protein>
<evidence type="ECO:0000313" key="5">
    <source>
        <dbReference type="EMBL" id="AMD21878.1"/>
    </source>
</evidence>
<sequence>MRLFCKLKLPKSLHLKDSEDRVPKSSTYISNFYIEIPESHGVWKPGEIISGQIVLTLKKPLKNVSLKLGLIGTLKVLSGTGATSREKARIQLFNMSTIIFGDKACMKQVEDEIWNGLTKGDHYFPFKMTVPSKNIYSSIDFERGSICYKIHCTLHSLTCTSIISECSKSFSVLVPIAVDVLPKPNTKIVVLQSPASVRGLKVPTSEHEGSISKTHRRNSSMYSNFSGATNLTQKTVTISVNLPESGFVIGETIPLQVNIQHYKEYSHPAGLVATLIRICRVPGTRNYPIETFRKDICQCVAPLCLDPISFSHSVKMNLDVPFDAFPTLIVPNHGFSFQYYIEALVNLSPKNIVYTESNKVIGGGQTSHIPVPRYLERASKRLNCLSCKLQATKGKSSAQNISHSMVSPQDMVNVRKLKRLKTVTGTCIEVVIGTHRSGTRQEPKDNNITDINGEQNLSHTAEQKGPSRRGSILETYDTIAQKHLTKSELREDFTNKLKDSLYDTEPVPLYTPNYQYSTTEDKNELERLRLYELESEPE</sequence>
<evidence type="ECO:0000256" key="2">
    <source>
        <dbReference type="ARBA" id="ARBA00040066"/>
    </source>
</evidence>
<dbReference type="EMBL" id="CP014246">
    <property type="protein sequence ID" value="AMD21878.1"/>
    <property type="molecule type" value="Genomic_DNA"/>
</dbReference>
<feature type="compositionally biased region" description="Polar residues" evidence="3">
    <location>
        <begin position="448"/>
        <end position="460"/>
    </location>
</feature>
<evidence type="ECO:0000256" key="3">
    <source>
        <dbReference type="SAM" id="MobiDB-lite"/>
    </source>
</evidence>
<dbReference type="PANTHER" id="PTHR11188:SF161">
    <property type="entry name" value="PH-RESPONSE REGULATOR PROTEIN PALF_RIM8"/>
    <property type="match status" value="1"/>
</dbReference>
<dbReference type="PANTHER" id="PTHR11188">
    <property type="entry name" value="ARRESTIN DOMAIN CONTAINING PROTEIN"/>
    <property type="match status" value="1"/>
</dbReference>
<evidence type="ECO:0000313" key="6">
    <source>
        <dbReference type="Proteomes" id="UP000243052"/>
    </source>
</evidence>
<dbReference type="GeneID" id="28725195"/>
<evidence type="ECO:0000259" key="4">
    <source>
        <dbReference type="SMART" id="SM01017"/>
    </source>
</evidence>
<dbReference type="GO" id="GO:0070086">
    <property type="term" value="P:ubiquitin-dependent endocytosis"/>
    <property type="evidence" value="ECO:0007669"/>
    <property type="project" value="TreeGrafter"/>
</dbReference>
<dbReference type="SUPFAM" id="SSF81296">
    <property type="entry name" value="E set domains"/>
    <property type="match status" value="1"/>
</dbReference>
<dbReference type="InterPro" id="IPR011022">
    <property type="entry name" value="Arrestin_C-like"/>
</dbReference>
<dbReference type="Proteomes" id="UP000243052">
    <property type="component" value="Chromosome vi"/>
</dbReference>
<organism evidence="5 6">
    <name type="scientific">Eremothecium sinecaudum</name>
    <dbReference type="NCBI Taxonomy" id="45286"/>
    <lineage>
        <taxon>Eukaryota</taxon>
        <taxon>Fungi</taxon>
        <taxon>Dikarya</taxon>
        <taxon>Ascomycota</taxon>
        <taxon>Saccharomycotina</taxon>
        <taxon>Saccharomycetes</taxon>
        <taxon>Saccharomycetales</taxon>
        <taxon>Saccharomycetaceae</taxon>
        <taxon>Eremothecium</taxon>
    </lineage>
</organism>
<accession>A0A0X8HUY7</accession>
<dbReference type="Pfam" id="PF02752">
    <property type="entry name" value="Arrestin_C"/>
    <property type="match status" value="1"/>
</dbReference>
<dbReference type="RefSeq" id="XP_017988874.1">
    <property type="nucleotide sequence ID" value="XM_018133385.1"/>
</dbReference>
<feature type="domain" description="Arrestin C-terminal-like" evidence="4">
    <location>
        <begin position="232"/>
        <end position="371"/>
    </location>
</feature>
<dbReference type="SMART" id="SM01017">
    <property type="entry name" value="Arrestin_C"/>
    <property type="match status" value="1"/>
</dbReference>
<reference evidence="5 6" key="1">
    <citation type="submission" date="2016-01" db="EMBL/GenBank/DDBJ databases">
        <title>Genome sequence of the yeast Holleya sinecauda.</title>
        <authorList>
            <person name="Dietrich F.S."/>
        </authorList>
    </citation>
    <scope>NUCLEOTIDE SEQUENCE [LARGE SCALE GENOMIC DNA]</scope>
    <source>
        <strain evidence="5 6">ATCC 58844</strain>
    </source>
</reference>
<dbReference type="STRING" id="45286.A0A0X8HUY7"/>
<name>A0A0X8HUY7_9SACH</name>
<dbReference type="Gene3D" id="2.60.40.640">
    <property type="match status" value="2"/>
</dbReference>
<dbReference type="GO" id="GO:0005829">
    <property type="term" value="C:cytosol"/>
    <property type="evidence" value="ECO:0007669"/>
    <property type="project" value="TreeGrafter"/>
</dbReference>
<dbReference type="InterPro" id="IPR011021">
    <property type="entry name" value="Arrestin-like_N"/>
</dbReference>
<evidence type="ECO:0000256" key="1">
    <source>
        <dbReference type="ARBA" id="ARBA00037950"/>
    </source>
</evidence>
<dbReference type="GO" id="GO:0005886">
    <property type="term" value="C:plasma membrane"/>
    <property type="evidence" value="ECO:0007669"/>
    <property type="project" value="TreeGrafter"/>
</dbReference>
<proteinExistence type="inferred from homology"/>
<dbReference type="AlphaFoldDB" id="A0A0X8HUY7"/>
<comment type="similarity">
    <text evidence="1">Belongs to the arrestin family. PalF/RIM8 subfamily.</text>
</comment>
<dbReference type="OrthoDB" id="7785529at2759"/>
<dbReference type="InterPro" id="IPR050357">
    <property type="entry name" value="Arrestin_domain-protein"/>
</dbReference>
<gene>
    <name evidence="5" type="ORF">AW171_hschr63865</name>
</gene>
<dbReference type="InterPro" id="IPR014752">
    <property type="entry name" value="Arrestin-like_C"/>
</dbReference>